<name>A0A160PDL9_9HYPH</name>
<protein>
    <submittedName>
        <fullName evidence="1">Peptidase M24</fullName>
    </submittedName>
</protein>
<proteinExistence type="predicted"/>
<dbReference type="RefSeq" id="WP_157914158.1">
    <property type="nucleotide sequence ID" value="NZ_AP014809.1"/>
</dbReference>
<organism evidence="1 2">
    <name type="scientific">Methylorubrum populi</name>
    <dbReference type="NCBI Taxonomy" id="223967"/>
    <lineage>
        <taxon>Bacteria</taxon>
        <taxon>Pseudomonadati</taxon>
        <taxon>Pseudomonadota</taxon>
        <taxon>Alphaproteobacteria</taxon>
        <taxon>Hyphomicrobiales</taxon>
        <taxon>Methylobacteriaceae</taxon>
        <taxon>Methylorubrum</taxon>
    </lineage>
</organism>
<reference evidence="1 2" key="1">
    <citation type="journal article" date="2016" name="Genome Announc.">
        <title>Complete Genome Sequence of Methylobacterium populi P-1M, Isolated from Pink-Pigmented Household Biofilm.</title>
        <authorList>
            <person name="Morohoshi T."/>
            <person name="Ikeda T."/>
        </authorList>
    </citation>
    <scope>NUCLEOTIDE SEQUENCE [LARGE SCALE GENOMIC DNA]</scope>
    <source>
        <strain evidence="1 2">P-1M</strain>
    </source>
</reference>
<gene>
    <name evidence="1" type="ORF">MPPM_1981</name>
</gene>
<accession>A0A160PDL9</accession>
<dbReference type="EMBL" id="AP014809">
    <property type="protein sequence ID" value="BAU90586.1"/>
    <property type="molecule type" value="Genomic_DNA"/>
</dbReference>
<evidence type="ECO:0000313" key="2">
    <source>
        <dbReference type="Proteomes" id="UP000218288"/>
    </source>
</evidence>
<evidence type="ECO:0000313" key="1">
    <source>
        <dbReference type="EMBL" id="BAU90586.1"/>
    </source>
</evidence>
<sequence length="73" mass="8044">MARTEENIKVIRELAKAADISEADLVAACREIVARADRPTTQAMLDTLKAFDAASEDPRDRLKRSMQSGKLPS</sequence>
<dbReference type="Proteomes" id="UP000218288">
    <property type="component" value="Chromosome"/>
</dbReference>
<dbReference type="AlphaFoldDB" id="A0A160PDL9"/>